<accession>A0A3D8P7V9</accession>
<keyword evidence="2" id="KW-1185">Reference proteome</keyword>
<dbReference type="Pfam" id="PF03646">
    <property type="entry name" value="FlaG"/>
    <property type="match status" value="1"/>
</dbReference>
<dbReference type="PANTHER" id="PTHR37166:SF1">
    <property type="entry name" value="PROTEIN FLAG"/>
    <property type="match status" value="1"/>
</dbReference>
<evidence type="ECO:0000313" key="2">
    <source>
        <dbReference type="Proteomes" id="UP000256329"/>
    </source>
</evidence>
<sequence>MHVERIEGLADVTLRPVEETGAGASKEEGKQLKLRLEEGDRQAIEGVVHRLNLLLEVTYYDLRFRIHEATHDIIVQVVNRETGEVVREIPPKRILDMVAEMMRLVGILFEERV</sequence>
<protein>
    <recommendedName>
        <fullName evidence="3">Flagellar protein FlaG</fullName>
    </recommendedName>
</protein>
<dbReference type="OrthoDB" id="9799867at2"/>
<dbReference type="AlphaFoldDB" id="A0A3D8P7V9"/>
<name>A0A3D8P7V9_9THEO</name>
<comment type="caution">
    <text evidence="1">The sequence shown here is derived from an EMBL/GenBank/DDBJ whole genome shotgun (WGS) entry which is preliminary data.</text>
</comment>
<dbReference type="Proteomes" id="UP000256329">
    <property type="component" value="Unassembled WGS sequence"/>
</dbReference>
<reference evidence="1 2" key="1">
    <citation type="submission" date="2018-08" db="EMBL/GenBank/DDBJ databases">
        <title>Form III RuBisCO-mediated autotrophy in Thermodesulfobium bacteria.</title>
        <authorList>
            <person name="Toshchakov S.V."/>
            <person name="Kublanov I.V."/>
            <person name="Frolov E."/>
            <person name="Bonch-Osmolovskaya E.A."/>
            <person name="Tourova T.P."/>
            <person name="Chernych N.A."/>
            <person name="Lebedinsky A.V."/>
        </authorList>
    </citation>
    <scope>NUCLEOTIDE SEQUENCE [LARGE SCALE GENOMIC DNA]</scope>
    <source>
        <strain evidence="1 2">SR</strain>
    </source>
</reference>
<gene>
    <name evidence="1" type="ORF">DXX99_01720</name>
</gene>
<dbReference type="InterPro" id="IPR035924">
    <property type="entry name" value="FlaG-like_sf"/>
</dbReference>
<dbReference type="PANTHER" id="PTHR37166">
    <property type="entry name" value="PROTEIN FLAG"/>
    <property type="match status" value="1"/>
</dbReference>
<evidence type="ECO:0008006" key="3">
    <source>
        <dbReference type="Google" id="ProtNLM"/>
    </source>
</evidence>
<dbReference type="Gene3D" id="3.30.160.170">
    <property type="entry name" value="FlaG-like"/>
    <property type="match status" value="1"/>
</dbReference>
<organism evidence="1 2">
    <name type="scientific">Ammonifex thiophilus</name>
    <dbReference type="NCBI Taxonomy" id="444093"/>
    <lineage>
        <taxon>Bacteria</taxon>
        <taxon>Bacillati</taxon>
        <taxon>Bacillota</taxon>
        <taxon>Clostridia</taxon>
        <taxon>Thermoanaerobacterales</taxon>
        <taxon>Thermoanaerobacteraceae</taxon>
        <taxon>Ammonifex</taxon>
    </lineage>
</organism>
<dbReference type="InterPro" id="IPR005186">
    <property type="entry name" value="FlaG"/>
</dbReference>
<evidence type="ECO:0000313" key="1">
    <source>
        <dbReference type="EMBL" id="RDV84787.1"/>
    </source>
</evidence>
<dbReference type="SUPFAM" id="SSF160214">
    <property type="entry name" value="FlaG-like"/>
    <property type="match status" value="1"/>
</dbReference>
<proteinExistence type="predicted"/>
<dbReference type="EMBL" id="QSLN01000001">
    <property type="protein sequence ID" value="RDV84787.1"/>
    <property type="molecule type" value="Genomic_DNA"/>
</dbReference>